<reference evidence="1 2" key="1">
    <citation type="submission" date="2023-07" db="EMBL/GenBank/DDBJ databases">
        <title>Genomic Encyclopedia of Type Strains, Phase IV (KMG-IV): sequencing the most valuable type-strain genomes for metagenomic binning, comparative biology and taxonomic classification.</title>
        <authorList>
            <person name="Goeker M."/>
        </authorList>
    </citation>
    <scope>NUCLEOTIDE SEQUENCE [LARGE SCALE GENOMIC DNA]</scope>
    <source>
        <strain evidence="1 2">B1-1</strain>
    </source>
</reference>
<sequence length="356" mass="37825">MSLIAHSEKTAGLRRRFLERVVGPALALASARSPTVAQTFRVAGCVIRVEYAGRALAERLGRAFSHAALSGDATPDLVIHAWDSASNALPPPAHSLPVQDAADLVEGGEESGLLAGFVSKEETLNLIDLERGHAYFWLPSLDAMPGWVPAAPFRRILQWFLATRNVHLVHGAAIGRPAGALLVTARGGSGKSSTALAAAAHGLSYLGDDYVAISEGTPPELHCLYNSAKLTDASLARQSFYRAFVRERDVGDRLKSVLFMAEAMPEVIIPAAPLIGIAVPVIDHAGRTRFERLDARGAFLALAPSSMLHVSLQGGPQLMRALRHLVGTAPCYRLMLGREPAEIADAIAAFVDGRGA</sequence>
<keyword evidence="2" id="KW-1185">Reference proteome</keyword>
<evidence type="ECO:0000313" key="1">
    <source>
        <dbReference type="EMBL" id="MDQ0517762.1"/>
    </source>
</evidence>
<protein>
    <recommendedName>
        <fullName evidence="3">Serine kinase</fullName>
    </recommendedName>
</protein>
<dbReference type="InterPro" id="IPR027417">
    <property type="entry name" value="P-loop_NTPase"/>
</dbReference>
<dbReference type="EMBL" id="JAUSWJ010000001">
    <property type="protein sequence ID" value="MDQ0517762.1"/>
    <property type="molecule type" value="Genomic_DNA"/>
</dbReference>
<dbReference type="RefSeq" id="WP_266282789.1">
    <property type="nucleotide sequence ID" value="NZ_JAPKNF010000002.1"/>
</dbReference>
<proteinExistence type="predicted"/>
<accession>A0ABU0M9W7</accession>
<evidence type="ECO:0008006" key="3">
    <source>
        <dbReference type="Google" id="ProtNLM"/>
    </source>
</evidence>
<dbReference type="Gene3D" id="3.40.50.300">
    <property type="entry name" value="P-loop containing nucleotide triphosphate hydrolases"/>
    <property type="match status" value="1"/>
</dbReference>
<organism evidence="1 2">
    <name type="scientific">Kaistia geumhonensis</name>
    <dbReference type="NCBI Taxonomy" id="410839"/>
    <lineage>
        <taxon>Bacteria</taxon>
        <taxon>Pseudomonadati</taxon>
        <taxon>Pseudomonadota</taxon>
        <taxon>Alphaproteobacteria</taxon>
        <taxon>Hyphomicrobiales</taxon>
        <taxon>Kaistiaceae</taxon>
        <taxon>Kaistia</taxon>
    </lineage>
</organism>
<name>A0ABU0M9W7_9HYPH</name>
<evidence type="ECO:0000313" key="2">
    <source>
        <dbReference type="Proteomes" id="UP001223743"/>
    </source>
</evidence>
<dbReference type="Proteomes" id="UP001223743">
    <property type="component" value="Unassembled WGS sequence"/>
</dbReference>
<dbReference type="SUPFAM" id="SSF53795">
    <property type="entry name" value="PEP carboxykinase-like"/>
    <property type="match status" value="1"/>
</dbReference>
<comment type="caution">
    <text evidence="1">The sequence shown here is derived from an EMBL/GenBank/DDBJ whole genome shotgun (WGS) entry which is preliminary data.</text>
</comment>
<gene>
    <name evidence="1" type="ORF">QO015_003375</name>
</gene>